<evidence type="ECO:0000256" key="4">
    <source>
        <dbReference type="ARBA" id="ARBA00023136"/>
    </source>
</evidence>
<reference evidence="5 6" key="1">
    <citation type="submission" date="2020-08" db="EMBL/GenBank/DDBJ databases">
        <title>Sequencing the genomes of 1000 actinobacteria strains.</title>
        <authorList>
            <person name="Klenk H.-P."/>
        </authorList>
    </citation>
    <scope>NUCLEOTIDE SEQUENCE [LARGE SCALE GENOMIC DNA]</scope>
    <source>
        <strain evidence="5 6">DSM 43768</strain>
    </source>
</reference>
<sequence length="221" mass="23612">MTVTIAEELLLLAYSDDKGKPLIADSRLDHAVAGALLAELAVRGRVELTGRTLTGRKLTVRDPRPLRDELLDGVLNHMAKRSDRSPSWWLQRLEKHDRRMRLLSRLAAMGVLREQRDKALGIFTVTTWPTAFPGVEAAVRQRVSAALAGAHHDERTAALIGLVHSAGLTRKAFPGADRRRFKHFAAGAWASGPVASTVASINSAVKASSSGGAGGEGGDGG</sequence>
<dbReference type="InterPro" id="IPR038261">
    <property type="entry name" value="GPP34-like_sf"/>
</dbReference>
<dbReference type="PANTHER" id="PTHR12704">
    <property type="entry name" value="TRANS-GOLGI PROTEIN GMX33"/>
    <property type="match status" value="1"/>
</dbReference>
<organism evidence="5 6">
    <name type="scientific">Nonomuraea rubra</name>
    <dbReference type="NCBI Taxonomy" id="46180"/>
    <lineage>
        <taxon>Bacteria</taxon>
        <taxon>Bacillati</taxon>
        <taxon>Actinomycetota</taxon>
        <taxon>Actinomycetes</taxon>
        <taxon>Streptosporangiales</taxon>
        <taxon>Streptosporangiaceae</taxon>
        <taxon>Nonomuraea</taxon>
    </lineage>
</organism>
<dbReference type="GO" id="GO:0007030">
    <property type="term" value="P:Golgi organization"/>
    <property type="evidence" value="ECO:0007669"/>
    <property type="project" value="TreeGrafter"/>
</dbReference>
<dbReference type="GO" id="GO:0070273">
    <property type="term" value="F:phosphatidylinositol-4-phosphate binding"/>
    <property type="evidence" value="ECO:0007669"/>
    <property type="project" value="InterPro"/>
</dbReference>
<evidence type="ECO:0000256" key="3">
    <source>
        <dbReference type="ARBA" id="ARBA00023121"/>
    </source>
</evidence>
<dbReference type="AlphaFoldDB" id="A0A7X0P7N4"/>
<proteinExistence type="predicted"/>
<keyword evidence="6" id="KW-1185">Reference proteome</keyword>
<dbReference type="RefSeq" id="WP_185111211.1">
    <property type="nucleotide sequence ID" value="NZ_BAAAXY010000105.1"/>
</dbReference>
<keyword evidence="4" id="KW-0472">Membrane</keyword>
<dbReference type="EMBL" id="JACHMI010000001">
    <property type="protein sequence ID" value="MBB6556779.1"/>
    <property type="molecule type" value="Genomic_DNA"/>
</dbReference>
<name>A0A7X0P7N4_9ACTN</name>
<dbReference type="Proteomes" id="UP000565579">
    <property type="component" value="Unassembled WGS sequence"/>
</dbReference>
<evidence type="ECO:0000256" key="1">
    <source>
        <dbReference type="ARBA" id="ARBA00004255"/>
    </source>
</evidence>
<keyword evidence="2" id="KW-0333">Golgi apparatus</keyword>
<dbReference type="PANTHER" id="PTHR12704:SF2">
    <property type="entry name" value="GOLGI PHOSPHOPROTEIN 3 HOMOLOG SAURON"/>
    <property type="match status" value="1"/>
</dbReference>
<dbReference type="InterPro" id="IPR008628">
    <property type="entry name" value="GPP34-like"/>
</dbReference>
<comment type="subcellular location">
    <subcellularLocation>
        <location evidence="1">Golgi apparatus membrane</location>
        <topology evidence="1">Peripheral membrane protein</topology>
        <orientation evidence="1">Cytoplasmic side</orientation>
    </subcellularLocation>
</comment>
<dbReference type="GO" id="GO:0043001">
    <property type="term" value="P:Golgi to plasma membrane protein transport"/>
    <property type="evidence" value="ECO:0007669"/>
    <property type="project" value="TreeGrafter"/>
</dbReference>
<dbReference type="GO" id="GO:0048194">
    <property type="term" value="P:Golgi vesicle budding"/>
    <property type="evidence" value="ECO:0007669"/>
    <property type="project" value="TreeGrafter"/>
</dbReference>
<dbReference type="Pfam" id="PF05719">
    <property type="entry name" value="GPP34"/>
    <property type="match status" value="1"/>
</dbReference>
<protein>
    <recommendedName>
        <fullName evidence="7">GPP34 family phosphoprotein</fullName>
    </recommendedName>
</protein>
<keyword evidence="3" id="KW-0446">Lipid-binding</keyword>
<comment type="caution">
    <text evidence="5">The sequence shown here is derived from an EMBL/GenBank/DDBJ whole genome shotgun (WGS) entry which is preliminary data.</text>
</comment>
<dbReference type="GO" id="GO:0012505">
    <property type="term" value="C:endomembrane system"/>
    <property type="evidence" value="ECO:0007669"/>
    <property type="project" value="UniProtKB-ARBA"/>
</dbReference>
<evidence type="ECO:0000256" key="2">
    <source>
        <dbReference type="ARBA" id="ARBA00023034"/>
    </source>
</evidence>
<dbReference type="Gene3D" id="1.10.3630.10">
    <property type="entry name" value="yeast vps74-n-term truncation variant domain like"/>
    <property type="match status" value="1"/>
</dbReference>
<accession>A0A7X0P7N4</accession>
<evidence type="ECO:0000313" key="5">
    <source>
        <dbReference type="EMBL" id="MBB6556779.1"/>
    </source>
</evidence>
<evidence type="ECO:0000313" key="6">
    <source>
        <dbReference type="Proteomes" id="UP000565579"/>
    </source>
</evidence>
<dbReference type="GO" id="GO:0005829">
    <property type="term" value="C:cytosol"/>
    <property type="evidence" value="ECO:0007669"/>
    <property type="project" value="TreeGrafter"/>
</dbReference>
<evidence type="ECO:0008006" key="7">
    <source>
        <dbReference type="Google" id="ProtNLM"/>
    </source>
</evidence>
<gene>
    <name evidence="5" type="ORF">HD593_011574</name>
</gene>
<dbReference type="GO" id="GO:0006890">
    <property type="term" value="P:retrograde vesicle-mediated transport, Golgi to endoplasmic reticulum"/>
    <property type="evidence" value="ECO:0007669"/>
    <property type="project" value="TreeGrafter"/>
</dbReference>